<evidence type="ECO:0000256" key="1">
    <source>
        <dbReference type="ARBA" id="ARBA00004308"/>
    </source>
</evidence>
<comment type="caution">
    <text evidence="8">The sequence shown here is derived from an EMBL/GenBank/DDBJ whole genome shotgun (WGS) entry which is preliminary data.</text>
</comment>
<keyword evidence="6" id="KW-0472">Membrane</keyword>
<name>A0A9W8H5Z8_9FUNG</name>
<keyword evidence="4" id="KW-0677">Repeat</keyword>
<dbReference type="PANTHER" id="PTHR22781:SF12">
    <property type="entry name" value="AP-3 COMPLEX SUBUNIT DELTA-1"/>
    <property type="match status" value="1"/>
</dbReference>
<comment type="similarity">
    <text evidence="2">Belongs to the adaptor complexes large subunit family.</text>
</comment>
<dbReference type="PANTHER" id="PTHR22781">
    <property type="entry name" value="DELTA ADAPTIN-RELATED"/>
    <property type="match status" value="1"/>
</dbReference>
<dbReference type="InterPro" id="IPR002553">
    <property type="entry name" value="Clathrin/coatomer_adapt-like_N"/>
</dbReference>
<keyword evidence="3" id="KW-0813">Transport</keyword>
<evidence type="ECO:0000256" key="5">
    <source>
        <dbReference type="ARBA" id="ARBA00022927"/>
    </source>
</evidence>
<evidence type="ECO:0000259" key="7">
    <source>
        <dbReference type="Pfam" id="PF01602"/>
    </source>
</evidence>
<dbReference type="EMBL" id="JANBUM010000326">
    <property type="protein sequence ID" value="KAJ2778889.1"/>
    <property type="molecule type" value="Genomic_DNA"/>
</dbReference>
<dbReference type="Proteomes" id="UP001140172">
    <property type="component" value="Unassembled WGS sequence"/>
</dbReference>
<keyword evidence="5" id="KW-0653">Protein transport</keyword>
<proteinExistence type="inferred from homology"/>
<dbReference type="GO" id="GO:0030123">
    <property type="term" value="C:AP-3 adaptor complex"/>
    <property type="evidence" value="ECO:0007669"/>
    <property type="project" value="InterPro"/>
</dbReference>
<keyword evidence="9" id="KW-1185">Reference proteome</keyword>
<dbReference type="InterPro" id="IPR011989">
    <property type="entry name" value="ARM-like"/>
</dbReference>
<accession>A0A9W8H5Z8</accession>
<dbReference type="SUPFAM" id="SSF48371">
    <property type="entry name" value="ARM repeat"/>
    <property type="match status" value="1"/>
</dbReference>
<reference evidence="8" key="1">
    <citation type="submission" date="2022-07" db="EMBL/GenBank/DDBJ databases">
        <title>Phylogenomic reconstructions and comparative analyses of Kickxellomycotina fungi.</title>
        <authorList>
            <person name="Reynolds N.K."/>
            <person name="Stajich J.E."/>
            <person name="Barry K."/>
            <person name="Grigoriev I.V."/>
            <person name="Crous P."/>
            <person name="Smith M.E."/>
        </authorList>
    </citation>
    <scope>NUCLEOTIDE SEQUENCE</scope>
    <source>
        <strain evidence="8">BCRC 34489</strain>
    </source>
</reference>
<evidence type="ECO:0000256" key="2">
    <source>
        <dbReference type="ARBA" id="ARBA00006613"/>
    </source>
</evidence>
<dbReference type="InterPro" id="IPR017105">
    <property type="entry name" value="AP3_complex_dsu"/>
</dbReference>
<gene>
    <name evidence="8" type="primary">APL5</name>
    <name evidence="8" type="ORF">GGI15_004047</name>
</gene>
<dbReference type="OrthoDB" id="2132959at2759"/>
<evidence type="ECO:0000313" key="9">
    <source>
        <dbReference type="Proteomes" id="UP001140172"/>
    </source>
</evidence>
<dbReference type="GO" id="GO:0006896">
    <property type="term" value="P:Golgi to vacuole transport"/>
    <property type="evidence" value="ECO:0007669"/>
    <property type="project" value="TreeGrafter"/>
</dbReference>
<dbReference type="AlphaFoldDB" id="A0A9W8H5Z8"/>
<dbReference type="InterPro" id="IPR016024">
    <property type="entry name" value="ARM-type_fold"/>
</dbReference>
<dbReference type="GO" id="GO:0010008">
    <property type="term" value="C:endosome membrane"/>
    <property type="evidence" value="ECO:0007669"/>
    <property type="project" value="TreeGrafter"/>
</dbReference>
<evidence type="ECO:0000256" key="3">
    <source>
        <dbReference type="ARBA" id="ARBA00022448"/>
    </source>
</evidence>
<organism evidence="8 9">
    <name type="scientific">Coemansia interrupta</name>
    <dbReference type="NCBI Taxonomy" id="1126814"/>
    <lineage>
        <taxon>Eukaryota</taxon>
        <taxon>Fungi</taxon>
        <taxon>Fungi incertae sedis</taxon>
        <taxon>Zoopagomycota</taxon>
        <taxon>Kickxellomycotina</taxon>
        <taxon>Kickxellomycetes</taxon>
        <taxon>Kickxellales</taxon>
        <taxon>Kickxellaceae</taxon>
        <taxon>Coemansia</taxon>
    </lineage>
</organism>
<sequence length="148" mass="16762">MFEKSLTDLIQGLRANKRNESEYIQTSLQEIQVEVQMSDMRIKSTAIDKLNYLHMLGYDMNWANFNIVEVMASPRFSEKRSGYLAATQSFHQETDVLMLTTNLIRKDLASSNVMEVSVALDGLAQVVTPEQATDLFDDVMAVLAHSRP</sequence>
<dbReference type="GO" id="GO:0006623">
    <property type="term" value="P:protein targeting to vacuole"/>
    <property type="evidence" value="ECO:0007669"/>
    <property type="project" value="TreeGrafter"/>
</dbReference>
<comment type="subcellular location">
    <subcellularLocation>
        <location evidence="1">Endomembrane system</location>
    </subcellularLocation>
</comment>
<feature type="non-terminal residue" evidence="8">
    <location>
        <position position="148"/>
    </location>
</feature>
<evidence type="ECO:0000256" key="4">
    <source>
        <dbReference type="ARBA" id="ARBA00022737"/>
    </source>
</evidence>
<dbReference type="Gene3D" id="1.25.10.10">
    <property type="entry name" value="Leucine-rich Repeat Variant"/>
    <property type="match status" value="1"/>
</dbReference>
<feature type="domain" description="Clathrin/coatomer adaptor adaptin-like N-terminal" evidence="7">
    <location>
        <begin position="20"/>
        <end position="148"/>
    </location>
</feature>
<dbReference type="Pfam" id="PF01602">
    <property type="entry name" value="Adaptin_N"/>
    <property type="match status" value="1"/>
</dbReference>
<evidence type="ECO:0000313" key="8">
    <source>
        <dbReference type="EMBL" id="KAJ2778889.1"/>
    </source>
</evidence>
<protein>
    <submittedName>
        <fullName evidence="8">AP-3 complex subunit delta</fullName>
    </submittedName>
</protein>
<evidence type="ECO:0000256" key="6">
    <source>
        <dbReference type="ARBA" id="ARBA00023136"/>
    </source>
</evidence>
<dbReference type="FunFam" id="1.25.10.10:FF:001926">
    <property type="entry name" value="Uncharacterized protein"/>
    <property type="match status" value="1"/>
</dbReference>